<dbReference type="CDD" id="cd23787">
    <property type="entry name" value="RWD_CSM1"/>
    <property type="match status" value="1"/>
</dbReference>
<name>A0A9P6EP76_9AGAR</name>
<evidence type="ECO:0000313" key="2">
    <source>
        <dbReference type="EMBL" id="KAF9532149.1"/>
    </source>
</evidence>
<dbReference type="GO" id="GO:0045144">
    <property type="term" value="P:meiotic sister chromatid segregation"/>
    <property type="evidence" value="ECO:0007669"/>
    <property type="project" value="TreeGrafter"/>
</dbReference>
<feature type="region of interest" description="Disordered" evidence="1">
    <location>
        <begin position="359"/>
        <end position="389"/>
    </location>
</feature>
<feature type="compositionally biased region" description="Basic residues" evidence="1">
    <location>
        <begin position="113"/>
        <end position="128"/>
    </location>
</feature>
<dbReference type="GO" id="GO:0033551">
    <property type="term" value="C:monopolin complex"/>
    <property type="evidence" value="ECO:0007669"/>
    <property type="project" value="InterPro"/>
</dbReference>
<dbReference type="InterPro" id="IPR040349">
    <property type="entry name" value="Csm1/Pcs1"/>
</dbReference>
<dbReference type="PANTHER" id="PTHR28006:SF1">
    <property type="entry name" value="MONOPOLIN COMPLEX SUBUNIT CSM1"/>
    <property type="match status" value="1"/>
</dbReference>
<feature type="region of interest" description="Disordered" evidence="1">
    <location>
        <begin position="202"/>
        <end position="222"/>
    </location>
</feature>
<accession>A0A9P6EP76</accession>
<dbReference type="AlphaFoldDB" id="A0A9P6EP76"/>
<protein>
    <recommendedName>
        <fullName evidence="4">Monopolin complex subunit Csm1/Pcs1 C-terminal domain-containing protein</fullName>
    </recommendedName>
</protein>
<evidence type="ECO:0000313" key="3">
    <source>
        <dbReference type="Proteomes" id="UP000807306"/>
    </source>
</evidence>
<dbReference type="OrthoDB" id="3216420at2759"/>
<comment type="caution">
    <text evidence="2">The sequence shown here is derived from an EMBL/GenBank/DDBJ whole genome shotgun (WGS) entry which is preliminary data.</text>
</comment>
<dbReference type="GO" id="GO:0051315">
    <property type="term" value="P:attachment of mitotic spindle microtubules to kinetochore"/>
    <property type="evidence" value="ECO:0007669"/>
    <property type="project" value="TreeGrafter"/>
</dbReference>
<feature type="region of interest" description="Disordered" evidence="1">
    <location>
        <begin position="1"/>
        <end position="148"/>
    </location>
</feature>
<dbReference type="GO" id="GO:0005730">
    <property type="term" value="C:nucleolus"/>
    <property type="evidence" value="ECO:0007669"/>
    <property type="project" value="TreeGrafter"/>
</dbReference>
<keyword evidence="3" id="KW-1185">Reference proteome</keyword>
<dbReference type="GO" id="GO:1990644">
    <property type="term" value="F:microtubule site clamp"/>
    <property type="evidence" value="ECO:0007669"/>
    <property type="project" value="TreeGrafter"/>
</dbReference>
<dbReference type="PANTHER" id="PTHR28006">
    <property type="entry name" value="MONOPOLIN COMPLEX SUBUNIT CSM1"/>
    <property type="match status" value="1"/>
</dbReference>
<evidence type="ECO:0008006" key="4">
    <source>
        <dbReference type="Google" id="ProtNLM"/>
    </source>
</evidence>
<feature type="compositionally biased region" description="Polar residues" evidence="1">
    <location>
        <begin position="85"/>
        <end position="96"/>
    </location>
</feature>
<sequence length="529" mass="59174">MSDSDNDFGGFSGTTPDTKKLPTRQGNPTAGPSRVPTTNGKRKLVHSDSDSDVQEVTVVKGAKRTGPPGKRKRKVAVPEEEDVLDSTSQHRLNGNQLEEESEDVQEIAAPPSKKPRAASKKPASHTTHKASEEASGTEKGTAPAPINIATNAKGRVKARTMAHVKLSSSKVASDGVVELSDDEFDDELQEDAVELAEAITQAHLSRSSAAKASRKDTEKTTRLEGRLKQAQDHIEDLKRQLQELHKIRVTEPEQLLERIEAQHESERQARERLIDDLEKQLQRKDPLLRTNKNAVFELLTREEADKEMQKLKDQTKTYQDAIHQRDQLSKQADEEIKSLQTKTNDLKTELQLEIERSKQLLAKSNQRPPDSAQRPLPGRTGASNDSPQIRELTKFYEDLTNMVVLNVKAQKSNHFDLDDWMLSCMYTYSDVVNLNAIPKALNFSLRLCQDPISGLEGEPKSVDDLVDSVHFKPLQLENESQEFVDSLGFLNTPFTFERSQLSLFLRTLHDVLSGEGNKEQPDSDVEVIA</sequence>
<proteinExistence type="predicted"/>
<feature type="compositionally biased region" description="Polar residues" evidence="1">
    <location>
        <begin position="24"/>
        <end position="39"/>
    </location>
</feature>
<dbReference type="GO" id="GO:0034506">
    <property type="term" value="C:chromosome, centromeric core domain"/>
    <property type="evidence" value="ECO:0007669"/>
    <property type="project" value="TreeGrafter"/>
</dbReference>
<dbReference type="EMBL" id="MU157832">
    <property type="protein sequence ID" value="KAF9532149.1"/>
    <property type="molecule type" value="Genomic_DNA"/>
</dbReference>
<dbReference type="Proteomes" id="UP000807306">
    <property type="component" value="Unassembled WGS sequence"/>
</dbReference>
<reference evidence="2" key="1">
    <citation type="submission" date="2020-11" db="EMBL/GenBank/DDBJ databases">
        <authorList>
            <consortium name="DOE Joint Genome Institute"/>
            <person name="Ahrendt S."/>
            <person name="Riley R."/>
            <person name="Andreopoulos W."/>
            <person name="Labutti K."/>
            <person name="Pangilinan J."/>
            <person name="Ruiz-Duenas F.J."/>
            <person name="Barrasa J.M."/>
            <person name="Sanchez-Garcia M."/>
            <person name="Camarero S."/>
            <person name="Miyauchi S."/>
            <person name="Serrano A."/>
            <person name="Linde D."/>
            <person name="Babiker R."/>
            <person name="Drula E."/>
            <person name="Ayuso-Fernandez I."/>
            <person name="Pacheco R."/>
            <person name="Padilla G."/>
            <person name="Ferreira P."/>
            <person name="Barriuso J."/>
            <person name="Kellner H."/>
            <person name="Castanera R."/>
            <person name="Alfaro M."/>
            <person name="Ramirez L."/>
            <person name="Pisabarro A.G."/>
            <person name="Kuo A."/>
            <person name="Tritt A."/>
            <person name="Lipzen A."/>
            <person name="He G."/>
            <person name="Yan M."/>
            <person name="Ng V."/>
            <person name="Cullen D."/>
            <person name="Martin F."/>
            <person name="Rosso M.-N."/>
            <person name="Henrissat B."/>
            <person name="Hibbett D."/>
            <person name="Martinez A.T."/>
            <person name="Grigoriev I.V."/>
        </authorList>
    </citation>
    <scope>NUCLEOTIDE SEQUENCE</scope>
    <source>
        <strain evidence="2">CBS 506.95</strain>
    </source>
</reference>
<evidence type="ECO:0000256" key="1">
    <source>
        <dbReference type="SAM" id="MobiDB-lite"/>
    </source>
</evidence>
<feature type="compositionally biased region" description="Basic and acidic residues" evidence="1">
    <location>
        <begin position="213"/>
        <end position="222"/>
    </location>
</feature>
<dbReference type="GO" id="GO:0072686">
    <property type="term" value="C:mitotic spindle"/>
    <property type="evidence" value="ECO:0007669"/>
    <property type="project" value="TreeGrafter"/>
</dbReference>
<organism evidence="2 3">
    <name type="scientific">Crepidotus variabilis</name>
    <dbReference type="NCBI Taxonomy" id="179855"/>
    <lineage>
        <taxon>Eukaryota</taxon>
        <taxon>Fungi</taxon>
        <taxon>Dikarya</taxon>
        <taxon>Basidiomycota</taxon>
        <taxon>Agaricomycotina</taxon>
        <taxon>Agaricomycetes</taxon>
        <taxon>Agaricomycetidae</taxon>
        <taxon>Agaricales</taxon>
        <taxon>Agaricineae</taxon>
        <taxon>Crepidotaceae</taxon>
        <taxon>Crepidotus</taxon>
    </lineage>
</organism>
<gene>
    <name evidence="2" type="ORF">CPB83DRAFT_847298</name>
</gene>